<accession>A0A364RAR6</accession>
<protein>
    <submittedName>
        <fullName evidence="1">Uncharacterized protein</fullName>
    </submittedName>
</protein>
<dbReference type="RefSeq" id="WP_112306941.1">
    <property type="nucleotide sequence ID" value="NZ_QMDV01000006.1"/>
</dbReference>
<reference evidence="1 2" key="2">
    <citation type="submission" date="2018-07" db="EMBL/GenBank/DDBJ databases">
        <title>Pontibacter sp. 2b14 genomic sequence and assembly.</title>
        <authorList>
            <person name="Du Z.-J."/>
        </authorList>
    </citation>
    <scope>NUCLEOTIDE SEQUENCE [LARGE SCALE GENOMIC DNA]</scope>
    <source>
        <strain evidence="1 2">2b14</strain>
    </source>
</reference>
<dbReference type="AlphaFoldDB" id="A0A364RAR6"/>
<evidence type="ECO:0000313" key="2">
    <source>
        <dbReference type="Proteomes" id="UP000251692"/>
    </source>
</evidence>
<dbReference type="OrthoDB" id="1030126at2"/>
<dbReference type="EMBL" id="QMDV01000006">
    <property type="protein sequence ID" value="RAU81379.1"/>
    <property type="molecule type" value="Genomic_DNA"/>
</dbReference>
<dbReference type="Proteomes" id="UP000251692">
    <property type="component" value="Unassembled WGS sequence"/>
</dbReference>
<name>A0A364RAR6_9BACT</name>
<organism evidence="1 2">
    <name type="scientific">Pontibacter arcticus</name>
    <dbReference type="NCBI Taxonomy" id="2080288"/>
    <lineage>
        <taxon>Bacteria</taxon>
        <taxon>Pseudomonadati</taxon>
        <taxon>Bacteroidota</taxon>
        <taxon>Cytophagia</taxon>
        <taxon>Cytophagales</taxon>
        <taxon>Hymenobacteraceae</taxon>
        <taxon>Pontibacter</taxon>
    </lineage>
</organism>
<sequence length="120" mass="14475">MIKMKHPVEECNVSQEKFLATCPIEKRRFHELMFTVGNISYRYHHEAKDYTPNRNDYQEWLEGLPDKVRKGMEEQGFENCKSILSFTRYVMEKNDVGMEEYIRLHMDPQDYEEYLKIAKG</sequence>
<gene>
    <name evidence="1" type="ORF">DP923_16225</name>
</gene>
<reference evidence="1 2" key="1">
    <citation type="submission" date="2018-06" db="EMBL/GenBank/DDBJ databases">
        <authorList>
            <person name="Liu Z.-W."/>
        </authorList>
    </citation>
    <scope>NUCLEOTIDE SEQUENCE [LARGE SCALE GENOMIC DNA]</scope>
    <source>
        <strain evidence="1 2">2b14</strain>
    </source>
</reference>
<comment type="caution">
    <text evidence="1">The sequence shown here is derived from an EMBL/GenBank/DDBJ whole genome shotgun (WGS) entry which is preliminary data.</text>
</comment>
<keyword evidence="2" id="KW-1185">Reference proteome</keyword>
<proteinExistence type="predicted"/>
<evidence type="ECO:0000313" key="1">
    <source>
        <dbReference type="EMBL" id="RAU81379.1"/>
    </source>
</evidence>